<evidence type="ECO:0000256" key="2">
    <source>
        <dbReference type="ARBA" id="ARBA00022741"/>
    </source>
</evidence>
<dbReference type="GO" id="GO:0004674">
    <property type="term" value="F:protein serine/threonine kinase activity"/>
    <property type="evidence" value="ECO:0007669"/>
    <property type="project" value="UniProtKB-KW"/>
</dbReference>
<organism evidence="7">
    <name type="scientific">Solibacter usitatus (strain Ellin6076)</name>
    <dbReference type="NCBI Taxonomy" id="234267"/>
    <lineage>
        <taxon>Bacteria</taxon>
        <taxon>Pseudomonadati</taxon>
        <taxon>Acidobacteriota</taxon>
        <taxon>Terriglobia</taxon>
        <taxon>Bryobacterales</taxon>
        <taxon>Solibacteraceae</taxon>
        <taxon>Candidatus Solibacter</taxon>
    </lineage>
</organism>
<dbReference type="Gene3D" id="1.10.510.10">
    <property type="entry name" value="Transferase(Phosphotransferase) domain 1"/>
    <property type="match status" value="1"/>
</dbReference>
<dbReference type="SUPFAM" id="SSF48452">
    <property type="entry name" value="TPR-like"/>
    <property type="match status" value="2"/>
</dbReference>
<evidence type="ECO:0000256" key="3">
    <source>
        <dbReference type="ARBA" id="ARBA00022777"/>
    </source>
</evidence>
<dbReference type="eggNOG" id="COG0515">
    <property type="taxonomic scope" value="Bacteria"/>
</dbReference>
<dbReference type="Gene3D" id="1.25.40.10">
    <property type="entry name" value="Tetratricopeptide repeat domain"/>
    <property type="match status" value="3"/>
</dbReference>
<dbReference type="PROSITE" id="PS00108">
    <property type="entry name" value="PROTEIN_KINASE_ST"/>
    <property type="match status" value="1"/>
</dbReference>
<dbReference type="PROSITE" id="PS00107">
    <property type="entry name" value="PROTEIN_KINASE_ATP"/>
    <property type="match status" value="1"/>
</dbReference>
<evidence type="ECO:0000259" key="6">
    <source>
        <dbReference type="PROSITE" id="PS50011"/>
    </source>
</evidence>
<dbReference type="eggNOG" id="COG0457">
    <property type="taxonomic scope" value="Bacteria"/>
</dbReference>
<dbReference type="InterPro" id="IPR000719">
    <property type="entry name" value="Prot_kinase_dom"/>
</dbReference>
<dbReference type="HOGENOM" id="CLU_013589_0_0_0"/>
<keyword evidence="4 5" id="KW-0067">ATP-binding</keyword>
<dbReference type="InParanoid" id="Q024W6"/>
<keyword evidence="7" id="KW-0723">Serine/threonine-protein kinase</keyword>
<dbReference type="PANTHER" id="PTHR43289:SF34">
    <property type="entry name" value="SERINE_THREONINE-PROTEIN KINASE YBDM-RELATED"/>
    <property type="match status" value="1"/>
</dbReference>
<keyword evidence="3 7" id="KW-0418">Kinase</keyword>
<dbReference type="PROSITE" id="PS50011">
    <property type="entry name" value="PROTEIN_KINASE_DOM"/>
    <property type="match status" value="1"/>
</dbReference>
<dbReference type="SUPFAM" id="SSF56112">
    <property type="entry name" value="Protein kinase-like (PK-like)"/>
    <property type="match status" value="1"/>
</dbReference>
<gene>
    <name evidence="7" type="ordered locus">Acid_2471</name>
</gene>
<dbReference type="Gene3D" id="3.40.50.10610">
    <property type="entry name" value="ABC-type transport auxiliary lipoprotein component"/>
    <property type="match status" value="1"/>
</dbReference>
<dbReference type="CDD" id="cd14014">
    <property type="entry name" value="STKc_PknB_like"/>
    <property type="match status" value="1"/>
</dbReference>
<dbReference type="EMBL" id="CP000473">
    <property type="protein sequence ID" value="ABJ83460.1"/>
    <property type="molecule type" value="Genomic_DNA"/>
</dbReference>
<dbReference type="STRING" id="234267.Acid_2471"/>
<dbReference type="InterPro" id="IPR011990">
    <property type="entry name" value="TPR-like_helical_dom_sf"/>
</dbReference>
<dbReference type="KEGG" id="sus:Acid_2471"/>
<dbReference type="InterPro" id="IPR017441">
    <property type="entry name" value="Protein_kinase_ATP_BS"/>
</dbReference>
<keyword evidence="1" id="KW-0808">Transferase</keyword>
<accession>Q024W6</accession>
<dbReference type="InterPro" id="IPR008271">
    <property type="entry name" value="Ser/Thr_kinase_AS"/>
</dbReference>
<proteinExistence type="predicted"/>
<sequence>MEDVTLTRLDSGAHLGPYRLESKLGEGGMGEVFRAIDTRLGRAVAIKITREQFNARFQREARAISSLNHPNICILHDVGPNYFVMELVEGETIAARLKKGPLPQEEALRYAGQIAAALEAAHEKGIIHRDLKPGNVMLTKSVAKVLDFGLATLEGDQTLTVERMVMGTPAYMAPEQRGGRPADARTDVYAFGLVLYEMLMGERAAIQRKRIRARKLEAIVSRCLEEDPALRWQSAAELQRELSAVTKVTRGQKPAAKPSLNRTPKSTQRARLVLAEFENRTGDPVFDGILRQGLSAQLEQSPFLTLVSDQEVRQVLRMMCRPPETRLTPEVAQEICERTGGTAVLEGSVASLGSQYILWLRARSCRSGDVLGQEQAQAGTKEQVLEALTRIAAQIRARLGESLSSIREHSTPLEHATTSSLEALKAYSAARIAMFARGFAAAVPDLQRAIAIDPHFAMAQADLGFFHWNMGQTDLGAEYVRKAYEFRERVSDQERLFILFLYDRQVTGNLQKELETLESWTQRYPGDFRPWGLMGGWVARGTGQYERGIQASEQSLRFNPDLTPVFSNVIELNMCLGRFAEAAAALQRAAERKLEIPLFMVYRYYLAFFAGDEAGMKREIDRARGNLEAEDWMSHNQALVLARSGQMRNARIRWQHPIELAQQAGDREKAAIYRAAQAVCEAHLGNCERAKDGARAALELGKGRDVQYAAAFALAVSGDRAAAQTIADDLAKRFPEDTPVQFEYLPTLRALLALCDQEPSVAIERLQTALPYDLAMPGTVFFAKFGGLYPAYVRGQAYLQDGRGREAAAEFQKVLDHRGIVLADPVGALAHLKLGRALVLTGERDRARSAYDVFLTLWKNADPDVPVLIEAGAEYAKLWVPR</sequence>
<feature type="domain" description="Protein kinase" evidence="6">
    <location>
        <begin position="18"/>
        <end position="272"/>
    </location>
</feature>
<evidence type="ECO:0000313" key="7">
    <source>
        <dbReference type="EMBL" id="ABJ83460.1"/>
    </source>
</evidence>
<dbReference type="InterPro" id="IPR011009">
    <property type="entry name" value="Kinase-like_dom_sf"/>
</dbReference>
<dbReference type="SMART" id="SM00220">
    <property type="entry name" value="S_TKc"/>
    <property type="match status" value="1"/>
</dbReference>
<feature type="binding site" evidence="5">
    <location>
        <position position="47"/>
    </location>
    <ligand>
        <name>ATP</name>
        <dbReference type="ChEBI" id="CHEBI:30616"/>
    </ligand>
</feature>
<dbReference type="GO" id="GO:0005524">
    <property type="term" value="F:ATP binding"/>
    <property type="evidence" value="ECO:0007669"/>
    <property type="project" value="UniProtKB-UniRule"/>
</dbReference>
<keyword evidence="2 5" id="KW-0547">Nucleotide-binding</keyword>
<dbReference type="PANTHER" id="PTHR43289">
    <property type="entry name" value="MITOGEN-ACTIVATED PROTEIN KINASE KINASE KINASE 20-RELATED"/>
    <property type="match status" value="1"/>
</dbReference>
<protein>
    <submittedName>
        <fullName evidence="7">Serine/threonine protein kinase</fullName>
    </submittedName>
</protein>
<dbReference type="Pfam" id="PF00069">
    <property type="entry name" value="Pkinase"/>
    <property type="match status" value="1"/>
</dbReference>
<evidence type="ECO:0000256" key="1">
    <source>
        <dbReference type="ARBA" id="ARBA00022679"/>
    </source>
</evidence>
<evidence type="ECO:0000256" key="4">
    <source>
        <dbReference type="ARBA" id="ARBA00022840"/>
    </source>
</evidence>
<dbReference type="AlphaFoldDB" id="Q024W6"/>
<dbReference type="Gene3D" id="3.30.200.20">
    <property type="entry name" value="Phosphorylase Kinase, domain 1"/>
    <property type="match status" value="1"/>
</dbReference>
<evidence type="ECO:0000256" key="5">
    <source>
        <dbReference type="PROSITE-ProRule" id="PRU10141"/>
    </source>
</evidence>
<reference evidence="7" key="1">
    <citation type="submission" date="2006-10" db="EMBL/GenBank/DDBJ databases">
        <title>Complete sequence of Solibacter usitatus Ellin6076.</title>
        <authorList>
            <consortium name="US DOE Joint Genome Institute"/>
            <person name="Copeland A."/>
            <person name="Lucas S."/>
            <person name="Lapidus A."/>
            <person name="Barry K."/>
            <person name="Detter J.C."/>
            <person name="Glavina del Rio T."/>
            <person name="Hammon N."/>
            <person name="Israni S."/>
            <person name="Dalin E."/>
            <person name="Tice H."/>
            <person name="Pitluck S."/>
            <person name="Thompson L.S."/>
            <person name="Brettin T."/>
            <person name="Bruce D."/>
            <person name="Han C."/>
            <person name="Tapia R."/>
            <person name="Gilna P."/>
            <person name="Schmutz J."/>
            <person name="Larimer F."/>
            <person name="Land M."/>
            <person name="Hauser L."/>
            <person name="Kyrpides N."/>
            <person name="Mikhailova N."/>
            <person name="Janssen P.H."/>
            <person name="Kuske C.R."/>
            <person name="Richardson P."/>
        </authorList>
    </citation>
    <scope>NUCLEOTIDE SEQUENCE</scope>
    <source>
        <strain evidence="7">Ellin6076</strain>
    </source>
</reference>
<name>Q024W6_SOLUE</name>